<evidence type="ECO:0000313" key="3">
    <source>
        <dbReference type="Proteomes" id="UP000466578"/>
    </source>
</evidence>
<dbReference type="Proteomes" id="UP000466578">
    <property type="component" value="Chromosome"/>
</dbReference>
<evidence type="ECO:0000313" key="2">
    <source>
        <dbReference type="EMBL" id="BBY72228.1"/>
    </source>
</evidence>
<reference evidence="2 3" key="1">
    <citation type="journal article" date="2019" name="Emerg. Microbes Infect.">
        <title>Comprehensive subspecies identification of 175 nontuberculous mycobacteria species based on 7547 genomic profiles.</title>
        <authorList>
            <person name="Matsumoto Y."/>
            <person name="Kinjo T."/>
            <person name="Motooka D."/>
            <person name="Nabeya D."/>
            <person name="Jung N."/>
            <person name="Uechi K."/>
            <person name="Horii T."/>
            <person name="Iida T."/>
            <person name="Fujita J."/>
            <person name="Nakamura S."/>
        </authorList>
    </citation>
    <scope>NUCLEOTIDE SEQUENCE [LARGE SCALE GENOMIC DNA]</scope>
    <source>
        <strain evidence="2 3">JCM 30622</strain>
    </source>
</reference>
<organism evidence="2 3">
    <name type="scientific">Mycobacterium paraintracellulare</name>
    <dbReference type="NCBI Taxonomy" id="1138383"/>
    <lineage>
        <taxon>Bacteria</taxon>
        <taxon>Bacillati</taxon>
        <taxon>Actinomycetota</taxon>
        <taxon>Actinomycetes</taxon>
        <taxon>Mycobacteriales</taxon>
        <taxon>Mycobacteriaceae</taxon>
        <taxon>Mycobacterium</taxon>
        <taxon>Mycobacterium avium complex (MAC)</taxon>
    </lineage>
</organism>
<keyword evidence="3" id="KW-1185">Reference proteome</keyword>
<accession>A0ABN6AXW6</accession>
<proteinExistence type="predicted"/>
<feature type="compositionally biased region" description="Polar residues" evidence="1">
    <location>
        <begin position="33"/>
        <end position="44"/>
    </location>
</feature>
<evidence type="ECO:0000256" key="1">
    <source>
        <dbReference type="SAM" id="MobiDB-lite"/>
    </source>
</evidence>
<sequence>MNTGLSDAAANTITFPDACGDCAGGGVDPHPTSPATNIAETNPVRNPIRRMDAP</sequence>
<protein>
    <submittedName>
        <fullName evidence="2">Uncharacterized protein</fullName>
    </submittedName>
</protein>
<gene>
    <name evidence="2" type="ORF">MPRI_44150</name>
</gene>
<dbReference type="EMBL" id="AP022597">
    <property type="protein sequence ID" value="BBY72228.1"/>
    <property type="molecule type" value="Genomic_DNA"/>
</dbReference>
<feature type="region of interest" description="Disordered" evidence="1">
    <location>
        <begin position="30"/>
        <end position="54"/>
    </location>
</feature>
<name>A0ABN6AXW6_9MYCO</name>